<feature type="region of interest" description="Disordered" evidence="2">
    <location>
        <begin position="271"/>
        <end position="293"/>
    </location>
</feature>
<proteinExistence type="predicted"/>
<protein>
    <submittedName>
        <fullName evidence="3">Uncharacterized protein</fullName>
    </submittedName>
</protein>
<dbReference type="Proteomes" id="UP000253472">
    <property type="component" value="Unassembled WGS sequence"/>
</dbReference>
<name>A0A367Y2I2_9ASCO</name>
<feature type="compositionally biased region" description="Basic and acidic residues" evidence="2">
    <location>
        <begin position="278"/>
        <end position="290"/>
    </location>
</feature>
<evidence type="ECO:0000256" key="2">
    <source>
        <dbReference type="SAM" id="MobiDB-lite"/>
    </source>
</evidence>
<keyword evidence="4" id="KW-1185">Reference proteome</keyword>
<accession>A0A367Y2I2</accession>
<dbReference type="OrthoDB" id="4025768at2759"/>
<dbReference type="EMBL" id="QLNQ01000027">
    <property type="protein sequence ID" value="RCK59251.1"/>
    <property type="molecule type" value="Genomic_DNA"/>
</dbReference>
<evidence type="ECO:0000313" key="4">
    <source>
        <dbReference type="Proteomes" id="UP000253472"/>
    </source>
</evidence>
<evidence type="ECO:0000256" key="1">
    <source>
        <dbReference type="SAM" id="Coils"/>
    </source>
</evidence>
<gene>
    <name evidence="3" type="ORF">Cantr_07695</name>
</gene>
<evidence type="ECO:0000313" key="3">
    <source>
        <dbReference type="EMBL" id="RCK59251.1"/>
    </source>
</evidence>
<organism evidence="3 4">
    <name type="scientific">Candida viswanathii</name>
    <dbReference type="NCBI Taxonomy" id="5486"/>
    <lineage>
        <taxon>Eukaryota</taxon>
        <taxon>Fungi</taxon>
        <taxon>Dikarya</taxon>
        <taxon>Ascomycota</taxon>
        <taxon>Saccharomycotina</taxon>
        <taxon>Pichiomycetes</taxon>
        <taxon>Debaryomycetaceae</taxon>
        <taxon>Candida/Lodderomyces clade</taxon>
        <taxon>Candida</taxon>
    </lineage>
</organism>
<feature type="coiled-coil region" evidence="1">
    <location>
        <begin position="110"/>
        <end position="144"/>
    </location>
</feature>
<reference evidence="3 4" key="1">
    <citation type="submission" date="2018-06" db="EMBL/GenBank/DDBJ databases">
        <title>Whole genome sequencing of Candida tropicalis (genome annotated by CSBL at Korea University).</title>
        <authorList>
            <person name="Ahn J."/>
        </authorList>
    </citation>
    <scope>NUCLEOTIDE SEQUENCE [LARGE SCALE GENOMIC DNA]</scope>
    <source>
        <strain evidence="3 4">ATCC 20962</strain>
    </source>
</reference>
<sequence length="508" mass="58944">MSDKRRPSLADQANNTGLLEETLEELRELQIRGRLGDATTSQYKNQIDVIFQIVSLLQNNAEGDVNDMYYLLDHELPTPSIISITSLAIQLNKLRLLDSKLRTDSIIQAAAQIQTRIVKLENQKSNIEQELDQIRLKMLKKEAEMIRVYEEGVAQVNSHIEDYKLTKIKQVEVQALKLQYANFKIIYETSFQQKDKKLLFNHQPILKLEEFLGYNLLVINQFLERLIILQSQLSYLFNVDLPHLKELMNYVPDEKFYNLIRKKELIISGREADEEEENRINEQSSEKRNSMEIPKGIPNPTEKIFKFGDGYNLPPSSKTLNYQLRRRASSVEPADLNNIPVIKEPTAATSSSSKTTSRKIIIPHKIINKPFNKLAIKDFLKFVGIIVKIIINFQAFLVFRSNVAELQPEEWCNFYKVLREITKLDEVLKDNIVKETVSRPVTTLLSTDLEMRANFQVLMEHVYEKLMTSSYSRKQHNRPIALQDLNLKNLIFNQTKLSDDWDIVSGML</sequence>
<dbReference type="AlphaFoldDB" id="A0A367Y2I2"/>
<comment type="caution">
    <text evidence="3">The sequence shown here is derived from an EMBL/GenBank/DDBJ whole genome shotgun (WGS) entry which is preliminary data.</text>
</comment>
<keyword evidence="1" id="KW-0175">Coiled coil</keyword>